<organism evidence="2 3">
    <name type="scientific">Saccharothrix texasensis</name>
    <dbReference type="NCBI Taxonomy" id="103734"/>
    <lineage>
        <taxon>Bacteria</taxon>
        <taxon>Bacillati</taxon>
        <taxon>Actinomycetota</taxon>
        <taxon>Actinomycetes</taxon>
        <taxon>Pseudonocardiales</taxon>
        <taxon>Pseudonocardiaceae</taxon>
        <taxon>Saccharothrix</taxon>
    </lineage>
</organism>
<dbReference type="SUPFAM" id="SSF160424">
    <property type="entry name" value="BH3703-like"/>
    <property type="match status" value="1"/>
</dbReference>
<accession>A0A3N1HJP8</accession>
<proteinExistence type="predicted"/>
<evidence type="ECO:0000313" key="3">
    <source>
        <dbReference type="Proteomes" id="UP000268727"/>
    </source>
</evidence>
<feature type="compositionally biased region" description="Basic and acidic residues" evidence="1">
    <location>
        <begin position="367"/>
        <end position="379"/>
    </location>
</feature>
<feature type="region of interest" description="Disordered" evidence="1">
    <location>
        <begin position="363"/>
        <end position="384"/>
    </location>
</feature>
<comment type="caution">
    <text evidence="2">The sequence shown here is derived from an EMBL/GenBank/DDBJ whole genome shotgun (WGS) entry which is preliminary data.</text>
</comment>
<dbReference type="AlphaFoldDB" id="A0A3N1HJP8"/>
<dbReference type="InterPro" id="IPR036170">
    <property type="entry name" value="YezG-like_sf"/>
</dbReference>
<dbReference type="EMBL" id="RJKM01000001">
    <property type="protein sequence ID" value="ROP42729.1"/>
    <property type="molecule type" value="Genomic_DNA"/>
</dbReference>
<evidence type="ECO:0000256" key="1">
    <source>
        <dbReference type="SAM" id="MobiDB-lite"/>
    </source>
</evidence>
<reference evidence="2 3" key="1">
    <citation type="submission" date="2018-11" db="EMBL/GenBank/DDBJ databases">
        <title>Sequencing the genomes of 1000 actinobacteria strains.</title>
        <authorList>
            <person name="Klenk H.-P."/>
        </authorList>
    </citation>
    <scope>NUCLEOTIDE SEQUENCE [LARGE SCALE GENOMIC DNA]</scope>
    <source>
        <strain evidence="2 3">DSM 44231</strain>
    </source>
</reference>
<dbReference type="RefSeq" id="WP_211348381.1">
    <property type="nucleotide sequence ID" value="NZ_RJKM01000001.1"/>
</dbReference>
<dbReference type="Proteomes" id="UP000268727">
    <property type="component" value="Unassembled WGS sequence"/>
</dbReference>
<sequence>MDAAQAISLVSERIRSAGADYPTEGLEAEQFWGGWCVFAPVMVADPDPADDSPEPAERSVFLVGARGQVEEVSASGPAEDARSRFEEACLWFGAGQPPGEGGYTGQSSPDFSRFVRPRPPRPAVAYDHQAVDAFAQALLHEHDFPGWLTDRLRELGHLLGGAGYLVARRPDSSQARRLVEFLDPDYDGRAPSPPAAVWRTWPPVDPTGLPDADTEGWLLVPGEAMCDILEDLAAETDAAARLFDTIADRVRQASPWRSCGVADVFPQLVAVRRAELGEADLAALRRLAVEDDAEDFLDAMLATSSSTDGDAQALLRLALDAERRGSEVIDLDAAATAAYRRVLSRLGMAFENDWFDALFAGEDPEDSPLREEDRPEVTGDVRGGGSAVADARAAIALVVESIRSRRLDYPTEGLVADRFEAGWSVYAPVEVDESDPMAFLDMPVGRSVFLVGDSGRVKETSSSVPPRQAEDEFIAEERAANGMIDIEWAAMQLKEEGVIQSFTIVDTPPEEAIAERASRLIEPIVQQLALLGPPGWRRFGAVFAVTASAERGRVRFRTERSDDAVAVPEAIMALVREQREVAARMPAGPWWRLLLTVTHLGETTVEYDYGDQPFPTEDLFAPEHYRDDLAAYPRDRVPAWLADHLAADDGPGEGFEAEIESRRLHADARSVSYGDRSIALDRVEWVRYLSAPATTKRFLGLGSRQTLWYFSLGAYPATFANKIDLEFTTEGKDAAPPEAWSFLVDLARRHLEPRLVARLADRVRQGETVDLGGLRVRREGVDVQGGTLPWSAITDVRIADNRVSIHRAGAAEPAAWVPLGNVNAVLVPGVVAAFTSRP</sequence>
<keyword evidence="3" id="KW-1185">Reference proteome</keyword>
<protein>
    <submittedName>
        <fullName evidence="2">Uncharacterized protein</fullName>
    </submittedName>
</protein>
<gene>
    <name evidence="2" type="ORF">EDD40_8239</name>
</gene>
<evidence type="ECO:0000313" key="2">
    <source>
        <dbReference type="EMBL" id="ROP42729.1"/>
    </source>
</evidence>
<name>A0A3N1HJP8_9PSEU</name>